<sequence length="229" mass="25671">MSGITKEDFLPKIPMLKSDGSNWLTYKKRVEWAMEAKGLVEYLDGTILKPLDPSVGKDSSWKPTNEEKLAVTEYSDKLAVWKKDNGCAKQILGSLLPEIILIKIPNDATAHKIWNTLSDEFQNRSRIVAIELRRKLQDLHCADKGDLCAHFDKMITLREELASLGHSISSDDFAAMILSSCMILFDSGASRHMSSYHKQFTNFKSITPKPITAADKHTFKAIGKGDLTI</sequence>
<evidence type="ECO:0000313" key="2">
    <source>
        <dbReference type="EMBL" id="KIM63285.1"/>
    </source>
</evidence>
<dbReference type="InterPro" id="IPR054722">
    <property type="entry name" value="PolX-like_BBD"/>
</dbReference>
<reference evidence="3" key="2">
    <citation type="submission" date="2015-01" db="EMBL/GenBank/DDBJ databases">
        <title>Evolutionary Origins and Diversification of the Mycorrhizal Mutualists.</title>
        <authorList>
            <consortium name="DOE Joint Genome Institute"/>
            <consortium name="Mycorrhizal Genomics Consortium"/>
            <person name="Kohler A."/>
            <person name="Kuo A."/>
            <person name="Nagy L.G."/>
            <person name="Floudas D."/>
            <person name="Copeland A."/>
            <person name="Barry K.W."/>
            <person name="Cichocki N."/>
            <person name="Veneault-Fourrey C."/>
            <person name="LaButti K."/>
            <person name="Lindquist E.A."/>
            <person name="Lipzen A."/>
            <person name="Lundell T."/>
            <person name="Morin E."/>
            <person name="Murat C."/>
            <person name="Riley R."/>
            <person name="Ohm R."/>
            <person name="Sun H."/>
            <person name="Tunlid A."/>
            <person name="Henrissat B."/>
            <person name="Grigoriev I.V."/>
            <person name="Hibbett D.S."/>
            <person name="Martin F."/>
        </authorList>
    </citation>
    <scope>NUCLEOTIDE SEQUENCE [LARGE SCALE GENOMIC DNA]</scope>
    <source>
        <strain evidence="3">Foug A</strain>
    </source>
</reference>
<gene>
    <name evidence="2" type="ORF">SCLCIDRAFT_117939</name>
</gene>
<dbReference type="OrthoDB" id="3269759at2759"/>
<dbReference type="STRING" id="1036808.A0A0C3DRJ5"/>
<keyword evidence="3" id="KW-1185">Reference proteome</keyword>
<feature type="non-terminal residue" evidence="2">
    <location>
        <position position="229"/>
    </location>
</feature>
<dbReference type="PANTHER" id="PTHR47481">
    <property type="match status" value="1"/>
</dbReference>
<proteinExistence type="predicted"/>
<dbReference type="PANTHER" id="PTHR47481:SF31">
    <property type="entry name" value="OS01G0873500 PROTEIN"/>
    <property type="match status" value="1"/>
</dbReference>
<accession>A0A0C3DRJ5</accession>
<name>A0A0C3DRJ5_9AGAM</name>
<evidence type="ECO:0000259" key="1">
    <source>
        <dbReference type="Pfam" id="PF22936"/>
    </source>
</evidence>
<protein>
    <recommendedName>
        <fullName evidence="1">Retrovirus-related Pol polyprotein from transposon TNT 1-94-like beta-barrel domain-containing protein</fullName>
    </recommendedName>
</protein>
<dbReference type="Proteomes" id="UP000053989">
    <property type="component" value="Unassembled WGS sequence"/>
</dbReference>
<dbReference type="HOGENOM" id="CLU_078575_0_1_1"/>
<dbReference type="Pfam" id="PF22936">
    <property type="entry name" value="Pol_BBD"/>
    <property type="match status" value="1"/>
</dbReference>
<dbReference type="AlphaFoldDB" id="A0A0C3DRJ5"/>
<dbReference type="Pfam" id="PF14223">
    <property type="entry name" value="Retrotran_gag_2"/>
    <property type="match status" value="1"/>
</dbReference>
<dbReference type="InParanoid" id="A0A0C3DRJ5"/>
<reference evidence="2 3" key="1">
    <citation type="submission" date="2014-04" db="EMBL/GenBank/DDBJ databases">
        <authorList>
            <consortium name="DOE Joint Genome Institute"/>
            <person name="Kuo A."/>
            <person name="Kohler A."/>
            <person name="Nagy L.G."/>
            <person name="Floudas D."/>
            <person name="Copeland A."/>
            <person name="Barry K.W."/>
            <person name="Cichocki N."/>
            <person name="Veneault-Fourrey C."/>
            <person name="LaButti K."/>
            <person name="Lindquist E.A."/>
            <person name="Lipzen A."/>
            <person name="Lundell T."/>
            <person name="Morin E."/>
            <person name="Murat C."/>
            <person name="Sun H."/>
            <person name="Tunlid A."/>
            <person name="Henrissat B."/>
            <person name="Grigoriev I.V."/>
            <person name="Hibbett D.S."/>
            <person name="Martin F."/>
            <person name="Nordberg H.P."/>
            <person name="Cantor M.N."/>
            <person name="Hua S.X."/>
        </authorList>
    </citation>
    <scope>NUCLEOTIDE SEQUENCE [LARGE SCALE GENOMIC DNA]</scope>
    <source>
        <strain evidence="2 3">Foug A</strain>
    </source>
</reference>
<dbReference type="EMBL" id="KN822036">
    <property type="protein sequence ID" value="KIM63285.1"/>
    <property type="molecule type" value="Genomic_DNA"/>
</dbReference>
<organism evidence="2 3">
    <name type="scientific">Scleroderma citrinum Foug A</name>
    <dbReference type="NCBI Taxonomy" id="1036808"/>
    <lineage>
        <taxon>Eukaryota</taxon>
        <taxon>Fungi</taxon>
        <taxon>Dikarya</taxon>
        <taxon>Basidiomycota</taxon>
        <taxon>Agaricomycotina</taxon>
        <taxon>Agaricomycetes</taxon>
        <taxon>Agaricomycetidae</taxon>
        <taxon>Boletales</taxon>
        <taxon>Sclerodermatineae</taxon>
        <taxon>Sclerodermataceae</taxon>
        <taxon>Scleroderma</taxon>
    </lineage>
</organism>
<feature type="domain" description="Retrovirus-related Pol polyprotein from transposon TNT 1-94-like beta-barrel" evidence="1">
    <location>
        <begin position="184"/>
        <end position="228"/>
    </location>
</feature>
<evidence type="ECO:0000313" key="3">
    <source>
        <dbReference type="Proteomes" id="UP000053989"/>
    </source>
</evidence>